<organism evidence="1 2">
    <name type="scientific">Leifsonia xyli subsp. xyli (strain CTCB07)</name>
    <dbReference type="NCBI Taxonomy" id="281090"/>
    <lineage>
        <taxon>Bacteria</taxon>
        <taxon>Bacillati</taxon>
        <taxon>Actinomycetota</taxon>
        <taxon>Actinomycetes</taxon>
        <taxon>Micrococcales</taxon>
        <taxon>Microbacteriaceae</taxon>
        <taxon>Leifsonia</taxon>
    </lineage>
</organism>
<dbReference type="KEGG" id="lxx:Lxx06300"/>
<dbReference type="EMBL" id="AE016822">
    <property type="protein sequence ID" value="AAT88584.1"/>
    <property type="molecule type" value="Genomic_DNA"/>
</dbReference>
<name>Q6AGB1_LEIXX</name>
<sequence length="118" mass="12914">MIRRASLRDPERYDIRAGRLRRTAARHRQKHRERGPPGYTAQEVQFADTLAASVAAGSGLLGSSALTPAESLEPTRLNGNNVDLASETTQQISANLKFQFASQAAQQQFSSMRAAMEV</sequence>
<protein>
    <submittedName>
        <fullName evidence="1">Uncharacterized protein</fullName>
    </submittedName>
</protein>
<dbReference type="RefSeq" id="WP_011185583.1">
    <property type="nucleotide sequence ID" value="NC_006087.1"/>
</dbReference>
<dbReference type="eggNOG" id="COG1815">
    <property type="taxonomic scope" value="Bacteria"/>
</dbReference>
<dbReference type="Proteomes" id="UP000001306">
    <property type="component" value="Chromosome"/>
</dbReference>
<evidence type="ECO:0000313" key="2">
    <source>
        <dbReference type="Proteomes" id="UP000001306"/>
    </source>
</evidence>
<dbReference type="STRING" id="281090.Lxx06300"/>
<proteinExistence type="predicted"/>
<evidence type="ECO:0000313" key="1">
    <source>
        <dbReference type="EMBL" id="AAT88584.1"/>
    </source>
</evidence>
<dbReference type="HOGENOM" id="CLU_2070161_0_0_11"/>
<accession>Q6AGB1</accession>
<keyword evidence="2" id="KW-1185">Reference proteome</keyword>
<reference evidence="1 2" key="1">
    <citation type="journal article" date="2004" name="Mol. Plant Microbe Interact.">
        <title>The genome sequence of the Gram-positive sugarcane pathogen Leifsonia xyli subsp. xyli.</title>
        <authorList>
            <person name="Monteiro-Vitorello C.B."/>
            <person name="Camargo L.E.A."/>
            <person name="Van Sluys M.A."/>
            <person name="Kitajima J.P."/>
            <person name="Truffi D."/>
            <person name="do Amaral A.M."/>
            <person name="Harakava R."/>
            <person name="de Oliveira J.C.F."/>
            <person name="Wood D."/>
            <person name="de Oliveira M.C."/>
            <person name="Miyaki C.Y."/>
            <person name="Takita M.A."/>
            <person name="da Silva A.C.R."/>
            <person name="Furlan L.R."/>
            <person name="Carraro D.M."/>
            <person name="Camarotte G."/>
            <person name="Almeida N.F. Jr."/>
            <person name="Carrer H."/>
            <person name="Coutinho L.L."/>
            <person name="El-Dorry H.A."/>
            <person name="Ferro M.I.T."/>
            <person name="Gagliardi P.R."/>
            <person name="Giglioti E."/>
            <person name="Goldman M.H.S."/>
            <person name="Goldman G.H."/>
            <person name="Kimura E.T."/>
            <person name="Ferro E.S."/>
            <person name="Kuramae E.E."/>
            <person name="Lemos E.G.M."/>
            <person name="Lemos M.V.F."/>
            <person name="Mauro S.M.Z."/>
            <person name="Machado M.A."/>
            <person name="Marino C.L."/>
            <person name="Menck C.F."/>
            <person name="Nunes L.R."/>
            <person name="Oliveira R.C."/>
            <person name="Pereira G.G."/>
            <person name="Siqueira W."/>
            <person name="de Souza A.A."/>
            <person name="Tsai S.M."/>
            <person name="Zanca A.S."/>
            <person name="Simpson A.J.G."/>
            <person name="Brumbley S.M."/>
            <person name="Setubal J.C."/>
        </authorList>
    </citation>
    <scope>NUCLEOTIDE SEQUENCE [LARGE SCALE GENOMIC DNA]</scope>
    <source>
        <strain evidence="1 2">CTCB07</strain>
    </source>
</reference>
<dbReference type="AlphaFoldDB" id="Q6AGB1"/>
<gene>
    <name evidence="1" type="ordered locus">Lxx06300</name>
</gene>